<accession>A0ABV4UMQ1</accession>
<dbReference type="Pfam" id="PF07732">
    <property type="entry name" value="Cu-oxidase_3"/>
    <property type="match status" value="1"/>
</dbReference>
<dbReference type="InterPro" id="IPR006311">
    <property type="entry name" value="TAT_signal"/>
</dbReference>
<dbReference type="Proteomes" id="UP001575652">
    <property type="component" value="Unassembled WGS sequence"/>
</dbReference>
<keyword evidence="2" id="KW-0812">Transmembrane</keyword>
<evidence type="ECO:0000259" key="3">
    <source>
        <dbReference type="Pfam" id="PF07732"/>
    </source>
</evidence>
<organism evidence="4 5">
    <name type="scientific">Arthrobacter halodurans</name>
    <dbReference type="NCBI Taxonomy" id="516699"/>
    <lineage>
        <taxon>Bacteria</taxon>
        <taxon>Bacillati</taxon>
        <taxon>Actinomycetota</taxon>
        <taxon>Actinomycetes</taxon>
        <taxon>Micrococcales</taxon>
        <taxon>Micrococcaceae</taxon>
        <taxon>Arthrobacter</taxon>
    </lineage>
</organism>
<sequence>MREPTENTEHAVPAAPAAEAPGRRPIPRADALRLGAVAGVAAVAAFAAAPAAAAAPLRAASPVRAATRVPAAAVPLPGVLDLYINEGYARMVDDSLVYQRGFGDAPTARNAASPSLRIRPRVFTRDGQVVTSRTYPLGAPVPANGTPLPLGPDAANVGQFMIRRNYWASYFPARTMIAETGSTVRLRVFNRLNGPHELAIAGAGSGGGDLTTGEIPPGGEATLEFDAPAAGTYVYYDPTNEPVQRALGLFGCLVVMDPDDAWKVAPDQAGFERQWLWVTHAVDPGWGDIEAAGGTVDPEVTPAVPRYFLLNDRSGYEALAHSPSRAINLAAHEESLVSGYPRQIDIRQFGEDIDAGTIRAGQLVRLVNPGLVYHQIHFHGNHLWTVRRNNREWPREFGVVDDDGHVVLQQWEDVVELEPMDRKDCIIPMKRPPDATDQVWANRTTAWKYPMHCHAEPSQTAAGGMYPGGLVAHWELKSMATED</sequence>
<proteinExistence type="predicted"/>
<dbReference type="Gene3D" id="2.60.40.420">
    <property type="entry name" value="Cupredoxins - blue copper proteins"/>
    <property type="match status" value="1"/>
</dbReference>
<keyword evidence="2" id="KW-0472">Membrane</keyword>
<dbReference type="SUPFAM" id="SSF49503">
    <property type="entry name" value="Cupredoxins"/>
    <property type="match status" value="2"/>
</dbReference>
<evidence type="ECO:0000256" key="1">
    <source>
        <dbReference type="SAM" id="MobiDB-lite"/>
    </source>
</evidence>
<keyword evidence="5" id="KW-1185">Reference proteome</keyword>
<feature type="compositionally biased region" description="Low complexity" evidence="1">
    <location>
        <begin position="11"/>
        <end position="20"/>
    </location>
</feature>
<dbReference type="RefSeq" id="WP_373971831.1">
    <property type="nucleotide sequence ID" value="NZ_JBHDLJ010000005.1"/>
</dbReference>
<evidence type="ECO:0000256" key="2">
    <source>
        <dbReference type="SAM" id="Phobius"/>
    </source>
</evidence>
<dbReference type="InterPro" id="IPR008972">
    <property type="entry name" value="Cupredoxin"/>
</dbReference>
<feature type="transmembrane region" description="Helical" evidence="2">
    <location>
        <begin position="31"/>
        <end position="53"/>
    </location>
</feature>
<dbReference type="PROSITE" id="PS51318">
    <property type="entry name" value="TAT"/>
    <property type="match status" value="1"/>
</dbReference>
<comment type="caution">
    <text evidence="4">The sequence shown here is derived from an EMBL/GenBank/DDBJ whole genome shotgun (WGS) entry which is preliminary data.</text>
</comment>
<name>A0ABV4UMQ1_9MICC</name>
<keyword evidence="2" id="KW-1133">Transmembrane helix</keyword>
<feature type="domain" description="Plastocyanin-like" evidence="3">
    <location>
        <begin position="171"/>
        <end position="259"/>
    </location>
</feature>
<feature type="region of interest" description="Disordered" evidence="1">
    <location>
        <begin position="1"/>
        <end position="24"/>
    </location>
</feature>
<evidence type="ECO:0000313" key="5">
    <source>
        <dbReference type="Proteomes" id="UP001575652"/>
    </source>
</evidence>
<reference evidence="4 5" key="1">
    <citation type="submission" date="2024-09" db="EMBL/GenBank/DDBJ databases">
        <authorList>
            <person name="Salinas-Garcia M.A."/>
            <person name="Prieme A."/>
        </authorList>
    </citation>
    <scope>NUCLEOTIDE SEQUENCE [LARGE SCALE GENOMIC DNA]</scope>
    <source>
        <strain evidence="4 5">DSM 21081</strain>
    </source>
</reference>
<dbReference type="InterPro" id="IPR011707">
    <property type="entry name" value="Cu-oxidase-like_N"/>
</dbReference>
<dbReference type="EMBL" id="JBHDLJ010000005">
    <property type="protein sequence ID" value="MFB0834662.1"/>
    <property type="molecule type" value="Genomic_DNA"/>
</dbReference>
<gene>
    <name evidence="4" type="ORF">ACETWP_08690</name>
</gene>
<evidence type="ECO:0000313" key="4">
    <source>
        <dbReference type="EMBL" id="MFB0834662.1"/>
    </source>
</evidence>
<protein>
    <submittedName>
        <fullName evidence="4">Multicopper oxidase domain-containing protein</fullName>
    </submittedName>
</protein>